<feature type="transmembrane region" description="Helical" evidence="1">
    <location>
        <begin position="12"/>
        <end position="30"/>
    </location>
</feature>
<feature type="transmembrane region" description="Helical" evidence="1">
    <location>
        <begin position="64"/>
        <end position="86"/>
    </location>
</feature>
<keyword evidence="3" id="KW-1185">Reference proteome</keyword>
<protein>
    <recommendedName>
        <fullName evidence="4">DUF2752 domain-containing protein</fullName>
    </recommendedName>
</protein>
<feature type="transmembrane region" description="Helical" evidence="1">
    <location>
        <begin position="106"/>
        <end position="125"/>
    </location>
</feature>
<accession>A0ABP8UKR2</accession>
<dbReference type="EMBL" id="BAABHK010000011">
    <property type="protein sequence ID" value="GAA4632788.1"/>
    <property type="molecule type" value="Genomic_DNA"/>
</dbReference>
<dbReference type="RefSeq" id="WP_345435795.1">
    <property type="nucleotide sequence ID" value="NZ_BAABHK010000011.1"/>
</dbReference>
<dbReference type="Proteomes" id="UP001501442">
    <property type="component" value="Unassembled WGS sequence"/>
</dbReference>
<dbReference type="Pfam" id="PF10825">
    <property type="entry name" value="DUF2752"/>
    <property type="match status" value="1"/>
</dbReference>
<keyword evidence="1" id="KW-0472">Membrane</keyword>
<gene>
    <name evidence="2" type="ORF">GCM10023196_067720</name>
</gene>
<organism evidence="2 3">
    <name type="scientific">Actinoallomurus vinaceus</name>
    <dbReference type="NCBI Taxonomy" id="1080074"/>
    <lineage>
        <taxon>Bacteria</taxon>
        <taxon>Bacillati</taxon>
        <taxon>Actinomycetota</taxon>
        <taxon>Actinomycetes</taxon>
        <taxon>Streptosporangiales</taxon>
        <taxon>Thermomonosporaceae</taxon>
        <taxon>Actinoallomurus</taxon>
    </lineage>
</organism>
<evidence type="ECO:0000256" key="1">
    <source>
        <dbReference type="SAM" id="Phobius"/>
    </source>
</evidence>
<comment type="caution">
    <text evidence="2">The sequence shown here is derived from an EMBL/GenBank/DDBJ whole genome shotgun (WGS) entry which is preliminary data.</text>
</comment>
<evidence type="ECO:0008006" key="4">
    <source>
        <dbReference type="Google" id="ProtNLM"/>
    </source>
</evidence>
<sequence>MKYAIRRPWGVPTRVVLLLTGVVGLAMLRIPRPPTLCLLRQATGVPCPLCGFTTAAVHLGHADVVGALGASPLAVATCAAFVLVPVTRRSRLMTRWREMSHRTRQIAPVVVIVTILIISEGWQLARFGII</sequence>
<keyword evidence="1" id="KW-0812">Transmembrane</keyword>
<name>A0ABP8UKR2_9ACTN</name>
<reference evidence="3" key="1">
    <citation type="journal article" date="2019" name="Int. J. Syst. Evol. Microbiol.">
        <title>The Global Catalogue of Microorganisms (GCM) 10K type strain sequencing project: providing services to taxonomists for standard genome sequencing and annotation.</title>
        <authorList>
            <consortium name="The Broad Institute Genomics Platform"/>
            <consortium name="The Broad Institute Genome Sequencing Center for Infectious Disease"/>
            <person name="Wu L."/>
            <person name="Ma J."/>
        </authorList>
    </citation>
    <scope>NUCLEOTIDE SEQUENCE [LARGE SCALE GENOMIC DNA]</scope>
    <source>
        <strain evidence="3">JCM 17939</strain>
    </source>
</reference>
<keyword evidence="1" id="KW-1133">Transmembrane helix</keyword>
<dbReference type="InterPro" id="IPR021215">
    <property type="entry name" value="DUF2752"/>
</dbReference>
<proteinExistence type="predicted"/>
<evidence type="ECO:0000313" key="2">
    <source>
        <dbReference type="EMBL" id="GAA4632788.1"/>
    </source>
</evidence>
<evidence type="ECO:0000313" key="3">
    <source>
        <dbReference type="Proteomes" id="UP001501442"/>
    </source>
</evidence>